<feature type="non-terminal residue" evidence="2">
    <location>
        <position position="110"/>
    </location>
</feature>
<feature type="non-terminal residue" evidence="2">
    <location>
        <position position="1"/>
    </location>
</feature>
<feature type="region of interest" description="Disordered" evidence="1">
    <location>
        <begin position="59"/>
        <end position="110"/>
    </location>
</feature>
<proteinExistence type="predicted"/>
<evidence type="ECO:0000256" key="1">
    <source>
        <dbReference type="SAM" id="MobiDB-lite"/>
    </source>
</evidence>
<reference evidence="2" key="2">
    <citation type="submission" date="2014-07" db="EMBL/GenBank/DDBJ databases">
        <authorList>
            <person name="Hull J."/>
        </authorList>
    </citation>
    <scope>NUCLEOTIDE SEQUENCE</scope>
</reference>
<evidence type="ECO:0000313" key="2">
    <source>
        <dbReference type="EMBL" id="JAG07889.1"/>
    </source>
</evidence>
<protein>
    <submittedName>
        <fullName evidence="2">Transcriptional repressor NrdR</fullName>
    </submittedName>
</protein>
<organism evidence="2">
    <name type="scientific">Lygus hesperus</name>
    <name type="common">Western plant bug</name>
    <dbReference type="NCBI Taxonomy" id="30085"/>
    <lineage>
        <taxon>Eukaryota</taxon>
        <taxon>Metazoa</taxon>
        <taxon>Ecdysozoa</taxon>
        <taxon>Arthropoda</taxon>
        <taxon>Hexapoda</taxon>
        <taxon>Insecta</taxon>
        <taxon>Pterygota</taxon>
        <taxon>Neoptera</taxon>
        <taxon>Paraneoptera</taxon>
        <taxon>Hemiptera</taxon>
        <taxon>Heteroptera</taxon>
        <taxon>Panheteroptera</taxon>
        <taxon>Cimicomorpha</taxon>
        <taxon>Miridae</taxon>
        <taxon>Mirini</taxon>
        <taxon>Lygus</taxon>
    </lineage>
</organism>
<accession>A0A0A9WJB5</accession>
<sequence>SSSKECSVCGARFTTVTACQLHESTCSQANERSSSSQERSPSPPSPRIWVRIDLFPVLSGGEEEDDSDPMNKTYAVMPSESPPRKRIRRSSPTPSLEEDYQYLSNSQFLR</sequence>
<dbReference type="EMBL" id="GBHO01035715">
    <property type="protein sequence ID" value="JAG07889.1"/>
    <property type="molecule type" value="Transcribed_RNA"/>
</dbReference>
<gene>
    <name evidence="2" type="primary">nrdR_2</name>
    <name evidence="2" type="ORF">CM83_105403</name>
</gene>
<feature type="region of interest" description="Disordered" evidence="1">
    <location>
        <begin position="24"/>
        <end position="47"/>
    </location>
</feature>
<dbReference type="AlphaFoldDB" id="A0A0A9WJB5"/>
<feature type="compositionally biased region" description="Low complexity" evidence="1">
    <location>
        <begin position="31"/>
        <end position="40"/>
    </location>
</feature>
<reference evidence="2" key="1">
    <citation type="journal article" date="2014" name="PLoS ONE">
        <title>Transcriptome-Based Identification of ABC Transporters in the Western Tarnished Plant Bug Lygus hesperus.</title>
        <authorList>
            <person name="Hull J.J."/>
            <person name="Chaney K."/>
            <person name="Geib S.M."/>
            <person name="Fabrick J.A."/>
            <person name="Brent C.S."/>
            <person name="Walsh D."/>
            <person name="Lavine L.C."/>
        </authorList>
    </citation>
    <scope>NUCLEOTIDE SEQUENCE</scope>
</reference>
<name>A0A0A9WJB5_LYGHE</name>